<gene>
    <name evidence="5 9" type="primary">recX</name>
    <name evidence="9" type="ORF">D8M05_13110</name>
</gene>
<evidence type="ECO:0000259" key="8">
    <source>
        <dbReference type="Pfam" id="PF21982"/>
    </source>
</evidence>
<dbReference type="Pfam" id="PF21981">
    <property type="entry name" value="RecX_HTH3"/>
    <property type="match status" value="2"/>
</dbReference>
<name>A0A494YWF4_9BACI</name>
<dbReference type="PANTHER" id="PTHR33602">
    <property type="entry name" value="REGULATORY PROTEIN RECX FAMILY PROTEIN"/>
    <property type="match status" value="1"/>
</dbReference>
<dbReference type="InterPro" id="IPR053924">
    <property type="entry name" value="RecX_HTH_2nd"/>
</dbReference>
<dbReference type="InterPro" id="IPR003783">
    <property type="entry name" value="Regulatory_RecX"/>
</dbReference>
<evidence type="ECO:0000259" key="7">
    <source>
        <dbReference type="Pfam" id="PF21981"/>
    </source>
</evidence>
<dbReference type="GO" id="GO:0005737">
    <property type="term" value="C:cytoplasm"/>
    <property type="evidence" value="ECO:0007669"/>
    <property type="project" value="UniProtKB-SubCell"/>
</dbReference>
<dbReference type="GO" id="GO:0006282">
    <property type="term" value="P:regulation of DNA repair"/>
    <property type="evidence" value="ECO:0007669"/>
    <property type="project" value="UniProtKB-UniRule"/>
</dbReference>
<comment type="function">
    <text evidence="5">Modulates RecA activity.</text>
</comment>
<comment type="subcellular location">
    <subcellularLocation>
        <location evidence="1 5">Cytoplasm</location>
    </subcellularLocation>
</comment>
<keyword evidence="10" id="KW-1185">Reference proteome</keyword>
<comment type="caution">
    <text evidence="9">The sequence shown here is derived from an EMBL/GenBank/DDBJ whole genome shotgun (WGS) entry which is preliminary data.</text>
</comment>
<accession>A0A494YWF4</accession>
<dbReference type="InterPro" id="IPR053926">
    <property type="entry name" value="RecX_HTH_1st"/>
</dbReference>
<dbReference type="NCBIfam" id="NF010733">
    <property type="entry name" value="PRK14135.1"/>
    <property type="match status" value="1"/>
</dbReference>
<dbReference type="HAMAP" id="MF_01114">
    <property type="entry name" value="RecX"/>
    <property type="match status" value="1"/>
</dbReference>
<feature type="domain" description="RecX third three-helical" evidence="7">
    <location>
        <begin position="159"/>
        <end position="206"/>
    </location>
</feature>
<organism evidence="9 10">
    <name type="scientific">Oceanobacillus bengalensis</name>
    <dbReference type="NCBI Taxonomy" id="1435466"/>
    <lineage>
        <taxon>Bacteria</taxon>
        <taxon>Bacillati</taxon>
        <taxon>Bacillota</taxon>
        <taxon>Bacilli</taxon>
        <taxon>Bacillales</taxon>
        <taxon>Bacillaceae</taxon>
        <taxon>Oceanobacillus</taxon>
    </lineage>
</organism>
<keyword evidence="4 5" id="KW-0963">Cytoplasm</keyword>
<dbReference type="RefSeq" id="WP_121132537.1">
    <property type="nucleotide sequence ID" value="NZ_JBHUFK010000025.1"/>
</dbReference>
<proteinExistence type="inferred from homology"/>
<feature type="domain" description="RecX second three-helical" evidence="6">
    <location>
        <begin position="112"/>
        <end position="153"/>
    </location>
</feature>
<dbReference type="AlphaFoldDB" id="A0A494YWF4"/>
<feature type="domain" description="RecX first three-helical" evidence="8">
    <location>
        <begin position="67"/>
        <end position="105"/>
    </location>
</feature>
<dbReference type="PANTHER" id="PTHR33602:SF1">
    <property type="entry name" value="REGULATORY PROTEIN RECX FAMILY PROTEIN"/>
    <property type="match status" value="1"/>
</dbReference>
<protein>
    <recommendedName>
        <fullName evidence="3 5">Regulatory protein RecX</fullName>
    </recommendedName>
</protein>
<dbReference type="InterPro" id="IPR053925">
    <property type="entry name" value="RecX_HTH_3rd"/>
</dbReference>
<evidence type="ECO:0000256" key="1">
    <source>
        <dbReference type="ARBA" id="ARBA00004496"/>
    </source>
</evidence>
<evidence type="ECO:0000259" key="6">
    <source>
        <dbReference type="Pfam" id="PF02631"/>
    </source>
</evidence>
<evidence type="ECO:0000256" key="5">
    <source>
        <dbReference type="HAMAP-Rule" id="MF_01114"/>
    </source>
</evidence>
<dbReference type="OrthoDB" id="5421057at2"/>
<evidence type="ECO:0000256" key="2">
    <source>
        <dbReference type="ARBA" id="ARBA00009695"/>
    </source>
</evidence>
<evidence type="ECO:0000313" key="9">
    <source>
        <dbReference type="EMBL" id="RKQ14362.1"/>
    </source>
</evidence>
<dbReference type="Gene3D" id="1.10.10.10">
    <property type="entry name" value="Winged helix-like DNA-binding domain superfamily/Winged helix DNA-binding domain"/>
    <property type="match status" value="4"/>
</dbReference>
<evidence type="ECO:0000256" key="4">
    <source>
        <dbReference type="ARBA" id="ARBA00022490"/>
    </source>
</evidence>
<evidence type="ECO:0000256" key="3">
    <source>
        <dbReference type="ARBA" id="ARBA00018111"/>
    </source>
</evidence>
<sequence>MKEITRITTQKKRKDRYNIYISDGDEESYGFSVDEAILVEYHLRKGLELEQSLMEELIEKDNLEKTYGLAINFLSYRMRTIKEMKDYLIKKEVNPEHIPIVTERLIKAKLLDDKLFSEMFVRTRMNTSSKGPLLIKKELIEKGVAATIAEEAISEYPYEIQFEKVLHWAEKKVKTTKKESFQNQIQKLQITLLQKGFSQAVISGALSEIHEEKDDDAEWDALTYQGDKLLRKHSAKHEGYALKNKIKEGLYRKGFSIEVINRYLDERLER</sequence>
<reference evidence="9 10" key="1">
    <citation type="journal article" date="2015" name="Antonie Van Leeuwenhoek">
        <title>Oceanobacillus bengalensis sp. nov., a bacterium isolated from seawater of the Bay of Bengal.</title>
        <authorList>
            <person name="Yongchang O."/>
            <person name="Xiang W."/>
            <person name="Wang G."/>
        </authorList>
    </citation>
    <scope>NUCLEOTIDE SEQUENCE [LARGE SCALE GENOMIC DNA]</scope>
    <source>
        <strain evidence="9 10">MCCC 1K00260</strain>
    </source>
</reference>
<dbReference type="EMBL" id="RBZO01000021">
    <property type="protein sequence ID" value="RKQ14362.1"/>
    <property type="molecule type" value="Genomic_DNA"/>
</dbReference>
<feature type="domain" description="RecX third three-helical" evidence="7">
    <location>
        <begin position="216"/>
        <end position="264"/>
    </location>
</feature>
<dbReference type="Pfam" id="PF21982">
    <property type="entry name" value="RecX_HTH1"/>
    <property type="match status" value="1"/>
</dbReference>
<dbReference type="Pfam" id="PF02631">
    <property type="entry name" value="RecX_HTH2"/>
    <property type="match status" value="1"/>
</dbReference>
<comment type="similarity">
    <text evidence="2 5">Belongs to the RecX family.</text>
</comment>
<dbReference type="InterPro" id="IPR036388">
    <property type="entry name" value="WH-like_DNA-bd_sf"/>
</dbReference>
<dbReference type="Proteomes" id="UP000281813">
    <property type="component" value="Unassembled WGS sequence"/>
</dbReference>
<evidence type="ECO:0000313" key="10">
    <source>
        <dbReference type="Proteomes" id="UP000281813"/>
    </source>
</evidence>